<dbReference type="OrthoDB" id="2311693at2759"/>
<dbReference type="InterPro" id="IPR011333">
    <property type="entry name" value="SKP1/BTB/POZ_sf"/>
</dbReference>
<evidence type="ECO:0000313" key="2">
    <source>
        <dbReference type="EMBL" id="GBM81403.1"/>
    </source>
</evidence>
<dbReference type="EMBL" id="BGPR01002944">
    <property type="protein sequence ID" value="GBM81403.1"/>
    <property type="molecule type" value="Genomic_DNA"/>
</dbReference>
<dbReference type="PANTHER" id="PTHR24413">
    <property type="entry name" value="SPECKLE-TYPE POZ PROTEIN"/>
    <property type="match status" value="1"/>
</dbReference>
<gene>
    <name evidence="2" type="ORF">AVEN_241794_1</name>
</gene>
<dbReference type="SUPFAM" id="SSF54695">
    <property type="entry name" value="POZ domain"/>
    <property type="match status" value="1"/>
</dbReference>
<protein>
    <recommendedName>
        <fullName evidence="1">BTB domain-containing protein</fullName>
    </recommendedName>
</protein>
<sequence>MFTTDMKEKTNKCVDIDDLDADTVRRMLLFMYTDTLDDLQYESAKNLYFAAVKYNIVSLKHRCSNFLKQNILLTNCCDILFLADKNQDEDLKNAENDEAVLFSDQWKNVEKNHPQLTLEVFRAVYMKNRRSKEHTQS</sequence>
<organism evidence="2 3">
    <name type="scientific">Araneus ventricosus</name>
    <name type="common">Orbweaver spider</name>
    <name type="synonym">Epeira ventricosa</name>
    <dbReference type="NCBI Taxonomy" id="182803"/>
    <lineage>
        <taxon>Eukaryota</taxon>
        <taxon>Metazoa</taxon>
        <taxon>Ecdysozoa</taxon>
        <taxon>Arthropoda</taxon>
        <taxon>Chelicerata</taxon>
        <taxon>Arachnida</taxon>
        <taxon>Araneae</taxon>
        <taxon>Araneomorphae</taxon>
        <taxon>Entelegynae</taxon>
        <taxon>Araneoidea</taxon>
        <taxon>Araneidae</taxon>
        <taxon>Araneus</taxon>
    </lineage>
</organism>
<dbReference type="CDD" id="cd18186">
    <property type="entry name" value="BTB_POZ_ZBTB_KLHL-like"/>
    <property type="match status" value="1"/>
</dbReference>
<dbReference type="Gene3D" id="1.25.40.420">
    <property type="match status" value="1"/>
</dbReference>
<keyword evidence="3" id="KW-1185">Reference proteome</keyword>
<dbReference type="InterPro" id="IPR000210">
    <property type="entry name" value="BTB/POZ_dom"/>
</dbReference>
<dbReference type="Gene3D" id="3.30.710.10">
    <property type="entry name" value="Potassium Channel Kv1.1, Chain A"/>
    <property type="match status" value="1"/>
</dbReference>
<reference evidence="2 3" key="1">
    <citation type="journal article" date="2019" name="Sci. Rep.">
        <title>Orb-weaving spider Araneus ventricosus genome elucidates the spidroin gene catalogue.</title>
        <authorList>
            <person name="Kono N."/>
            <person name="Nakamura H."/>
            <person name="Ohtoshi R."/>
            <person name="Moran D.A.P."/>
            <person name="Shinohara A."/>
            <person name="Yoshida Y."/>
            <person name="Fujiwara M."/>
            <person name="Mori M."/>
            <person name="Tomita M."/>
            <person name="Arakawa K."/>
        </authorList>
    </citation>
    <scope>NUCLEOTIDE SEQUENCE [LARGE SCALE GENOMIC DNA]</scope>
</reference>
<dbReference type="Pfam" id="PF00651">
    <property type="entry name" value="BTB"/>
    <property type="match status" value="1"/>
</dbReference>
<dbReference type="AlphaFoldDB" id="A0A4Y2IU80"/>
<name>A0A4Y2IU80_ARAVE</name>
<accession>A0A4Y2IU80</accession>
<comment type="caution">
    <text evidence="2">The sequence shown here is derived from an EMBL/GenBank/DDBJ whole genome shotgun (WGS) entry which is preliminary data.</text>
</comment>
<evidence type="ECO:0000313" key="3">
    <source>
        <dbReference type="Proteomes" id="UP000499080"/>
    </source>
</evidence>
<evidence type="ECO:0000259" key="1">
    <source>
        <dbReference type="Pfam" id="PF00651"/>
    </source>
</evidence>
<feature type="domain" description="BTB" evidence="1">
    <location>
        <begin position="1"/>
        <end position="70"/>
    </location>
</feature>
<proteinExistence type="predicted"/>
<dbReference type="Proteomes" id="UP000499080">
    <property type="component" value="Unassembled WGS sequence"/>
</dbReference>